<dbReference type="Proteomes" id="UP000005583">
    <property type="component" value="Unassembled WGS sequence"/>
</dbReference>
<protein>
    <submittedName>
        <fullName evidence="1">Uncharacterized protein</fullName>
    </submittedName>
</protein>
<evidence type="ECO:0000313" key="2">
    <source>
        <dbReference type="Proteomes" id="UP000005583"/>
    </source>
</evidence>
<comment type="caution">
    <text evidence="1">The sequence shown here is derived from an EMBL/GenBank/DDBJ whole genome shotgun (WGS) entry which is preliminary data.</text>
</comment>
<name>C2EPZ1_9LACO</name>
<sequence length="54" mass="6157">MLTQKNIIRGWSFMDSIITDIVKIIKSESNVVAREKALLVYFSSLIKTLMARAL</sequence>
<dbReference type="eggNOG" id="ENOG5030IV1">
    <property type="taxonomic scope" value="Bacteria"/>
</dbReference>
<accession>C2EPZ1</accession>
<dbReference type="HOGENOM" id="CLU_196713_1_0_9"/>
<dbReference type="AlphaFoldDB" id="C2EPZ1"/>
<reference evidence="1 2" key="1">
    <citation type="submission" date="2009-01" db="EMBL/GenBank/DDBJ databases">
        <authorList>
            <person name="Qin X."/>
            <person name="Bachman B."/>
            <person name="Battles P."/>
            <person name="Bell A."/>
            <person name="Bess C."/>
            <person name="Bickham C."/>
            <person name="Chaboub L."/>
            <person name="Chen D."/>
            <person name="Coyle M."/>
            <person name="Deiros D.R."/>
            <person name="Dinh H."/>
            <person name="Forbes L."/>
            <person name="Fowler G."/>
            <person name="Francisco L."/>
            <person name="Fu Q."/>
            <person name="Gubbala S."/>
            <person name="Hale W."/>
            <person name="Han Y."/>
            <person name="Hemphill L."/>
            <person name="Highlander S.K."/>
            <person name="Hirani K."/>
            <person name="Hogues M."/>
            <person name="Jackson L."/>
            <person name="Jakkamsetti A."/>
            <person name="Javaid M."/>
            <person name="Jiang H."/>
            <person name="Korchina V."/>
            <person name="Kovar C."/>
            <person name="Lara F."/>
            <person name="Lee S."/>
            <person name="Mata R."/>
            <person name="Mathew T."/>
            <person name="Moen C."/>
            <person name="Morales K."/>
            <person name="Munidasa M."/>
            <person name="Nazareth L."/>
            <person name="Ngo R."/>
            <person name="Nguyen L."/>
            <person name="Okwuonu G."/>
            <person name="Ongeri F."/>
            <person name="Patil S."/>
            <person name="Petrosino J."/>
            <person name="Pham C."/>
            <person name="Pham P."/>
            <person name="Pu L.-L."/>
            <person name="Puazo M."/>
            <person name="Raj R."/>
            <person name="Reid J."/>
            <person name="Rouhana J."/>
            <person name="Saada N."/>
            <person name="Shang Y."/>
            <person name="Simmons D."/>
            <person name="Thornton R."/>
            <person name="Warren J."/>
            <person name="Weissenberger G."/>
            <person name="Zhang J."/>
            <person name="Zhang L."/>
            <person name="Zhou C."/>
            <person name="Zhu D."/>
            <person name="Muzny D."/>
            <person name="Worley K."/>
            <person name="Gibbs R."/>
        </authorList>
    </citation>
    <scope>NUCLEOTIDE SEQUENCE [LARGE SCALE GENOMIC DNA]</scope>
    <source>
        <strain evidence="1 2">DSM 16047</strain>
    </source>
</reference>
<keyword evidence="2" id="KW-1185">Reference proteome</keyword>
<dbReference type="STRING" id="525365.HMPREF0548_1737"/>
<evidence type="ECO:0000313" key="1">
    <source>
        <dbReference type="EMBL" id="EEJ71410.1"/>
    </source>
</evidence>
<proteinExistence type="predicted"/>
<dbReference type="EMBL" id="ACGU01000086">
    <property type="protein sequence ID" value="EEJ71410.1"/>
    <property type="molecule type" value="Genomic_DNA"/>
</dbReference>
<organism evidence="1 2">
    <name type="scientific">Lactobacillus ultunensis DSM 16047</name>
    <dbReference type="NCBI Taxonomy" id="525365"/>
    <lineage>
        <taxon>Bacteria</taxon>
        <taxon>Bacillati</taxon>
        <taxon>Bacillota</taxon>
        <taxon>Bacilli</taxon>
        <taxon>Lactobacillales</taxon>
        <taxon>Lactobacillaceae</taxon>
        <taxon>Lactobacillus</taxon>
    </lineage>
</organism>
<gene>
    <name evidence="1" type="ORF">HMPREF0548_1737</name>
</gene>